<dbReference type="InterPro" id="IPR007730">
    <property type="entry name" value="SPOR-like_dom"/>
</dbReference>
<dbReference type="AlphaFoldDB" id="A0A1H9LIX3"/>
<gene>
    <name evidence="3" type="ORF">SAMN05444359_12447</name>
</gene>
<keyword evidence="4" id="KW-1185">Reference proteome</keyword>
<dbReference type="PROSITE" id="PS51724">
    <property type="entry name" value="SPOR"/>
    <property type="match status" value="1"/>
</dbReference>
<dbReference type="Gene3D" id="2.60.40.1120">
    <property type="entry name" value="Carboxypeptidase-like, regulatory domain"/>
    <property type="match status" value="1"/>
</dbReference>
<evidence type="ECO:0000313" key="3">
    <source>
        <dbReference type="EMBL" id="SER11075.1"/>
    </source>
</evidence>
<dbReference type="InterPro" id="IPR011990">
    <property type="entry name" value="TPR-like_helical_dom_sf"/>
</dbReference>
<reference evidence="4" key="1">
    <citation type="submission" date="2016-10" db="EMBL/GenBank/DDBJ databases">
        <authorList>
            <person name="Varghese N."/>
            <person name="Submissions S."/>
        </authorList>
    </citation>
    <scope>NUCLEOTIDE SEQUENCE [LARGE SCALE GENOMIC DNA]</scope>
    <source>
        <strain evidence="4">DSM 24740</strain>
    </source>
</reference>
<dbReference type="SUPFAM" id="SSF82171">
    <property type="entry name" value="DPP6 N-terminal domain-like"/>
    <property type="match status" value="1"/>
</dbReference>
<protein>
    <submittedName>
        <fullName evidence="3">WD40-like Beta Propeller Repeat</fullName>
    </submittedName>
</protein>
<dbReference type="Gene3D" id="1.25.40.10">
    <property type="entry name" value="Tetratricopeptide repeat domain"/>
    <property type="match status" value="1"/>
</dbReference>
<dbReference type="GO" id="GO:0042834">
    <property type="term" value="F:peptidoglycan binding"/>
    <property type="evidence" value="ECO:0007669"/>
    <property type="project" value="InterPro"/>
</dbReference>
<dbReference type="Pfam" id="PF07676">
    <property type="entry name" value="PD40"/>
    <property type="match status" value="2"/>
</dbReference>
<accession>A0A1H9LIX3</accession>
<sequence>MTACGGPRTTTQAELPFKKLMANAETETRAGNYGLAADNYRKAYEQKPRRTDVLYKAAELYTRVRNYRAAADAYQFLEADEDQWPLLGLQYGRALKQDGRYDQARRELALFLETYNGADRPIVSEIVRNELAGITLATSFNEAESMVDIDRPGRGVNTGADEFGAVAVAGDQLFFTSTAGGQSRLYQSGLRAREWTKATVPPGFPVIAEGEFGTGSLSPDGRLFFFTICSGLTGEDATNRCEIFRGERSTTGAWSQPVRLGEAINAPSTNNAFPFVTLGADGRYQLYFSSDRPGGRGGMDLYLSSEMVPNDPNGFSAPANLGPVINTVSDEITPSWLAGENMLYFSSNGHPGFGGQDVFRSQGTFGSYQRPENMGQPVNSAADDYGLSLSAGGSTGYLTSNRIFTGGKDKTTETDIFMLNFRAGRAKLKATVYDNTTGNELSGAEVTLLEMGESGGYREVDRRIFPTGVYAFDLRPGGKYRVVVEREGYQGKEYQVETSPTGSTLYGQPVFLVRSSVPNGGQGAQPRVLGDGGRQGTSSGSAPGGRPQTGSAGTTTTSAPAEVPTTGARNTATAPPDPVAYRIQISAQRKFDPSAGKYEGIRVVGDIVAEPIPNRDLQRITVGYFTDKESTRQALRKVHANGFPSAFVVRYDNGKRYGQVKL</sequence>
<evidence type="ECO:0000313" key="4">
    <source>
        <dbReference type="Proteomes" id="UP000199021"/>
    </source>
</evidence>
<proteinExistence type="predicted"/>
<dbReference type="STRING" id="478744.SAMN05444359_12447"/>
<evidence type="ECO:0000259" key="2">
    <source>
        <dbReference type="PROSITE" id="PS51724"/>
    </source>
</evidence>
<evidence type="ECO:0000256" key="1">
    <source>
        <dbReference type="SAM" id="MobiDB-lite"/>
    </source>
</evidence>
<dbReference type="InterPro" id="IPR011659">
    <property type="entry name" value="WD40"/>
</dbReference>
<dbReference type="SUPFAM" id="SSF48452">
    <property type="entry name" value="TPR-like"/>
    <property type="match status" value="1"/>
</dbReference>
<dbReference type="EMBL" id="FOFB01000024">
    <property type="protein sequence ID" value="SER11075.1"/>
    <property type="molecule type" value="Genomic_DNA"/>
</dbReference>
<name>A0A1H9LIX3_9BACT</name>
<dbReference type="SUPFAM" id="SSF49478">
    <property type="entry name" value="Cna protein B-type domain"/>
    <property type="match status" value="1"/>
</dbReference>
<dbReference type="Proteomes" id="UP000199021">
    <property type="component" value="Unassembled WGS sequence"/>
</dbReference>
<feature type="compositionally biased region" description="Low complexity" evidence="1">
    <location>
        <begin position="549"/>
        <end position="559"/>
    </location>
</feature>
<organism evidence="3 4">
    <name type="scientific">Neolewinella agarilytica</name>
    <dbReference type="NCBI Taxonomy" id="478744"/>
    <lineage>
        <taxon>Bacteria</taxon>
        <taxon>Pseudomonadati</taxon>
        <taxon>Bacteroidota</taxon>
        <taxon>Saprospiria</taxon>
        <taxon>Saprospirales</taxon>
        <taxon>Lewinellaceae</taxon>
        <taxon>Neolewinella</taxon>
    </lineage>
</organism>
<feature type="region of interest" description="Disordered" evidence="1">
    <location>
        <begin position="516"/>
        <end position="577"/>
    </location>
</feature>
<feature type="domain" description="SPOR" evidence="2">
    <location>
        <begin position="575"/>
        <end position="651"/>
    </location>
</feature>
<dbReference type="InParanoid" id="A0A1H9LIX3"/>